<accession>A0A231UU50</accession>
<keyword evidence="8" id="KW-1185">Reference proteome</keyword>
<dbReference type="InterPro" id="IPR038297">
    <property type="entry name" value="CcmH/CycL/NrfF/Ccl2_sf"/>
</dbReference>
<proteinExistence type="inferred from homology"/>
<evidence type="ECO:0000256" key="3">
    <source>
        <dbReference type="ARBA" id="ARBA00022723"/>
    </source>
</evidence>
<dbReference type="Pfam" id="PF03918">
    <property type="entry name" value="CcmH"/>
    <property type="match status" value="1"/>
</dbReference>
<evidence type="ECO:0000313" key="7">
    <source>
        <dbReference type="EMBL" id="OXS99433.1"/>
    </source>
</evidence>
<dbReference type="PANTHER" id="PTHR47601:SF1">
    <property type="entry name" value="CYTOCHROME C-TYPE BIOGENESIS CCMH-LIKE MITOCHONDRIAL PROTEIN"/>
    <property type="match status" value="1"/>
</dbReference>
<evidence type="ECO:0000256" key="1">
    <source>
        <dbReference type="ARBA" id="ARBA00010342"/>
    </source>
</evidence>
<feature type="chain" id="PRO_5011824621" description="Cytochrome c-type biogenesis protein" evidence="5">
    <location>
        <begin position="24"/>
        <end position="163"/>
    </location>
</feature>
<dbReference type="InterPro" id="IPR005616">
    <property type="entry name" value="CcmH/CycL/Ccl2/NrfF_N"/>
</dbReference>
<dbReference type="PANTHER" id="PTHR47601">
    <property type="match status" value="1"/>
</dbReference>
<organism evidence="7 8">
    <name type="scientific">Notoacmeibacter marinus</name>
    <dbReference type="NCBI Taxonomy" id="1876515"/>
    <lineage>
        <taxon>Bacteria</taxon>
        <taxon>Pseudomonadati</taxon>
        <taxon>Pseudomonadota</taxon>
        <taxon>Alphaproteobacteria</taxon>
        <taxon>Hyphomicrobiales</taxon>
        <taxon>Notoacmeibacteraceae</taxon>
        <taxon>Notoacmeibacter</taxon>
    </lineage>
</organism>
<evidence type="ECO:0000256" key="5">
    <source>
        <dbReference type="RuleBase" id="RU364112"/>
    </source>
</evidence>
<name>A0A231UU50_9HYPH</name>
<keyword evidence="5" id="KW-0812">Transmembrane</keyword>
<evidence type="ECO:0000256" key="4">
    <source>
        <dbReference type="ARBA" id="ARBA00023004"/>
    </source>
</evidence>
<evidence type="ECO:0000259" key="6">
    <source>
        <dbReference type="Pfam" id="PF03918"/>
    </source>
</evidence>
<keyword evidence="5" id="KW-0732">Signal</keyword>
<dbReference type="Gene3D" id="1.10.8.640">
    <property type="entry name" value="Cytochrome C biogenesis protein"/>
    <property type="match status" value="1"/>
</dbReference>
<keyword evidence="5" id="KW-0472">Membrane</keyword>
<evidence type="ECO:0000256" key="2">
    <source>
        <dbReference type="ARBA" id="ARBA00022617"/>
    </source>
</evidence>
<dbReference type="Proteomes" id="UP000215405">
    <property type="component" value="Unassembled WGS sequence"/>
</dbReference>
<keyword evidence="4 5" id="KW-0408">Iron</keyword>
<feature type="transmembrane region" description="Helical" evidence="5">
    <location>
        <begin position="107"/>
        <end position="125"/>
    </location>
</feature>
<dbReference type="CDD" id="cd16378">
    <property type="entry name" value="CcmH_N"/>
    <property type="match status" value="1"/>
</dbReference>
<sequence>MRRPFALFVLIGGLFFGPPSAFAVQPDEVLDDPVLEERARDISAGLRCLVCQNQSIDDSDASIARDLRILVRERIESGETDEEVVDYIVSRYGQFVLLKPVFSPTTILLWSTPLLVLLGGGLYLFSRRQAHGNSAVETDGAASLTAEEEARLRKALANDPSDK</sequence>
<feature type="domain" description="CcmH/CycL/Ccl2/NrfF N-terminal" evidence="6">
    <location>
        <begin position="16"/>
        <end position="156"/>
    </location>
</feature>
<comment type="function">
    <text evidence="5">Possible subunit of a heme lyase.</text>
</comment>
<keyword evidence="5" id="KW-1133">Transmembrane helix</keyword>
<comment type="caution">
    <text evidence="7">The sequence shown here is derived from an EMBL/GenBank/DDBJ whole genome shotgun (WGS) entry which is preliminary data.</text>
</comment>
<dbReference type="AlphaFoldDB" id="A0A231UU50"/>
<feature type="signal peptide" evidence="5">
    <location>
        <begin position="1"/>
        <end position="23"/>
    </location>
</feature>
<dbReference type="GO" id="GO:0046872">
    <property type="term" value="F:metal ion binding"/>
    <property type="evidence" value="ECO:0007669"/>
    <property type="project" value="UniProtKB-KW"/>
</dbReference>
<dbReference type="RefSeq" id="WP_094078211.1">
    <property type="nucleotide sequence ID" value="NZ_NBYO01000003.1"/>
</dbReference>
<keyword evidence="2 5" id="KW-0349">Heme</keyword>
<reference evidence="8" key="1">
    <citation type="journal article" date="2017" name="Int. J. Syst. Evol. Microbiol.">
        <title>Notoacmeibacter marinus gen. nov., sp. nov., isolated from the gut of a limpet and proposal of Notoacmeibacteraceae fam. nov. in the order Rhizobiales of the class Alphaproteobacteria.</title>
        <authorList>
            <person name="Huang Z."/>
            <person name="Guo F."/>
            <person name="Lai Q."/>
        </authorList>
    </citation>
    <scope>NUCLEOTIDE SEQUENCE [LARGE SCALE GENOMIC DNA]</scope>
    <source>
        <strain evidence="8">XMTR2A4</strain>
    </source>
</reference>
<comment type="similarity">
    <text evidence="1 5">Belongs to the CcmH/CycL/Ccl2/NrfF family.</text>
</comment>
<evidence type="ECO:0000313" key="8">
    <source>
        <dbReference type="Proteomes" id="UP000215405"/>
    </source>
</evidence>
<protein>
    <recommendedName>
        <fullName evidence="5">Cytochrome c-type biogenesis protein</fullName>
    </recommendedName>
</protein>
<keyword evidence="3 5" id="KW-0479">Metal-binding</keyword>
<gene>
    <name evidence="7" type="ORF">B7H23_14865</name>
</gene>
<dbReference type="EMBL" id="NBYO01000003">
    <property type="protein sequence ID" value="OXS99433.1"/>
    <property type="molecule type" value="Genomic_DNA"/>
</dbReference>